<proteinExistence type="predicted"/>
<dbReference type="Gene3D" id="2.60.120.260">
    <property type="entry name" value="Galactose-binding domain-like"/>
    <property type="match status" value="1"/>
</dbReference>
<evidence type="ECO:0000313" key="7">
    <source>
        <dbReference type="EMBL" id="ATP57432.1"/>
    </source>
</evidence>
<name>A0A2D1U773_9SPHI</name>
<feature type="domain" description="Glycosyl hydrolase family 92 N-terminal" evidence="6">
    <location>
        <begin position="308"/>
        <end position="567"/>
    </location>
</feature>
<dbReference type="InterPro" id="IPR005887">
    <property type="entry name" value="GH92_a_mannosidase_put"/>
</dbReference>
<dbReference type="InterPro" id="IPR008979">
    <property type="entry name" value="Galactose-bd-like_sf"/>
</dbReference>
<dbReference type="Gene3D" id="1.20.1050.60">
    <property type="entry name" value="alpha-1,2-mannosidase"/>
    <property type="match status" value="1"/>
</dbReference>
<gene>
    <name evidence="7" type="ORF">CPT03_13600</name>
</gene>
<dbReference type="RefSeq" id="WP_099439356.1">
    <property type="nucleotide sequence ID" value="NZ_CP024091.1"/>
</dbReference>
<dbReference type="GO" id="GO:0030246">
    <property type="term" value="F:carbohydrate binding"/>
    <property type="evidence" value="ECO:0007669"/>
    <property type="project" value="InterPro"/>
</dbReference>
<comment type="cofactor">
    <cofactor evidence="1">
        <name>Ca(2+)</name>
        <dbReference type="ChEBI" id="CHEBI:29108"/>
    </cofactor>
</comment>
<dbReference type="PANTHER" id="PTHR12143:SF39">
    <property type="entry name" value="SECRETED PROTEIN"/>
    <property type="match status" value="1"/>
</dbReference>
<dbReference type="Proteomes" id="UP000223749">
    <property type="component" value="Chromosome"/>
</dbReference>
<keyword evidence="3" id="KW-0106">Calcium</keyword>
<dbReference type="GO" id="GO:0000224">
    <property type="term" value="F:peptide-N4-(N-acetyl-beta-glucosaminyl)asparagine amidase activity"/>
    <property type="evidence" value="ECO:0007669"/>
    <property type="project" value="TreeGrafter"/>
</dbReference>
<dbReference type="InterPro" id="IPR014718">
    <property type="entry name" value="GH-type_carb-bd"/>
</dbReference>
<dbReference type="GO" id="GO:0005975">
    <property type="term" value="P:carbohydrate metabolic process"/>
    <property type="evidence" value="ECO:0007669"/>
    <property type="project" value="InterPro"/>
</dbReference>
<dbReference type="GO" id="GO:0006516">
    <property type="term" value="P:glycoprotein catabolic process"/>
    <property type="evidence" value="ECO:0007669"/>
    <property type="project" value="TreeGrafter"/>
</dbReference>
<dbReference type="InterPro" id="IPR008928">
    <property type="entry name" value="6-hairpin_glycosidase_sf"/>
</dbReference>
<feature type="domain" description="Rhamnogalacturonan lyase" evidence="5">
    <location>
        <begin position="23"/>
        <end position="193"/>
    </location>
</feature>
<dbReference type="Pfam" id="PF07971">
    <property type="entry name" value="Glyco_hydro_92"/>
    <property type="match status" value="1"/>
</dbReference>
<dbReference type="GO" id="GO:0005829">
    <property type="term" value="C:cytosol"/>
    <property type="evidence" value="ECO:0007669"/>
    <property type="project" value="TreeGrafter"/>
</dbReference>
<dbReference type="InterPro" id="IPR012939">
    <property type="entry name" value="Glyco_hydro_92"/>
</dbReference>
<evidence type="ECO:0000256" key="3">
    <source>
        <dbReference type="ARBA" id="ARBA00022837"/>
    </source>
</evidence>
<accession>A0A2D1U773</accession>
<dbReference type="OrthoDB" id="9758101at2"/>
<organism evidence="7 8">
    <name type="scientific">Pedobacter ginsengisoli</name>
    <dbReference type="NCBI Taxonomy" id="363852"/>
    <lineage>
        <taxon>Bacteria</taxon>
        <taxon>Pseudomonadati</taxon>
        <taxon>Bacteroidota</taxon>
        <taxon>Sphingobacteriia</taxon>
        <taxon>Sphingobacteriales</taxon>
        <taxon>Sphingobacteriaceae</taxon>
        <taxon>Pedobacter</taxon>
    </lineage>
</organism>
<dbReference type="Gene3D" id="2.70.98.10">
    <property type="match status" value="1"/>
</dbReference>
<dbReference type="Gene3D" id="3.30.2080.10">
    <property type="entry name" value="GH92 mannosidase domain"/>
    <property type="match status" value="1"/>
</dbReference>
<dbReference type="InterPro" id="IPR029411">
    <property type="entry name" value="RG-lyase_III"/>
</dbReference>
<evidence type="ECO:0000256" key="1">
    <source>
        <dbReference type="ARBA" id="ARBA00001913"/>
    </source>
</evidence>
<dbReference type="Pfam" id="PF17678">
    <property type="entry name" value="Glyco_hydro_92N"/>
    <property type="match status" value="1"/>
</dbReference>
<evidence type="ECO:0000259" key="5">
    <source>
        <dbReference type="Pfam" id="PF14683"/>
    </source>
</evidence>
<comment type="subunit">
    <text evidence="2">Monomer.</text>
</comment>
<dbReference type="SUPFAM" id="SSF48208">
    <property type="entry name" value="Six-hairpin glycosidases"/>
    <property type="match status" value="1"/>
</dbReference>
<evidence type="ECO:0000259" key="4">
    <source>
        <dbReference type="Pfam" id="PF07971"/>
    </source>
</evidence>
<protein>
    <recommendedName>
        <fullName evidence="9">Alpha-mannosidase</fullName>
    </recommendedName>
</protein>
<sequence>MKKIGLLLIIYLFSLSTYSQKKTVWKIGEEDNSAAEFALAPSGKGSFLADFGGENTVFSIGYSNPQKHWPYVLPGPLDSWAGGGYWSGFYPRHFPRIVFNLKNQISKSIAKLIIDFADVNAKKPTVLRVEINGHLQELTIAAGNGKALDGNYSAGKKIAVSVEVPGNWLKKGLNIIQMGMVSGSWAIFDDIRMEGNQDLQIQAASSSLILSAKAAPFELKKDNKRIQPLLIDIIQMDKEESINVSVGGLPPVTKIIEKGHAVIEIPMPAVAQNKQAFNSVVTIKKGNKIIYTGNVTRSKQSLQTYVDYVDLLMGTGNSRWMFKPGPSLPLSMVQIAPDNQDETWKAGYEYTVDNIMGFSHFSDWTMCGLLTMPTSGKLQVNPGTERDPDGGYRSRIDKKSESALIGKYSVFMTDTRIKAEITATRRASLQRYTFPALDSARVLVDLFTPNEYPHNLKEAKITKVTSTEIEGFATYYNAFTGYSLEQLYTVHFVMQFSKPFQSMGGWVNSEMKPVTGYIGGWNRTHEFESKPVIRHNITAIQGKGDLGVFLNFKTKQGEAVEVRTGVSLVDLNGARNNLQKEMIAPFGWDFEKVVQNARKIWNEYLGRVQIETEDHLQKVKFYTNLYRAIAAKAIWSDADGRYVDEEEQIRQLNNKEDCIVSGEYWNTFWNNQQLFNLVAPEISSKWARSGIELYKNSGWFNTDPAGVEQTGVMVAMHGVSQIQGAWQSGIRDFDLQTAYSGFKKMLTTAPQKYPGGGTVGVEDIEPYMKYGYIPLGMGSVSNTMEYAYDDWCLAQMALVLNKKEDYTYFNKRSENWRNIFDKESGFARPKDKQGNWLKPFDPYHTPGFVEGNSFNYTWFVPHNPDGLIFQMGKERFADRLNEAMEKSAVANFNASGDDFSSFPVNHGNEPAMEVAYLFNWAGKPWLTQKWTRAIQEQYYGTTPYDAYPGDEDLGQMSSWFIMSTIGFFQMDGGCSVNPVYEIGSPRYPRTTILFNNKYKRGVKFIIEANHASKENKYIQSAKLNGKTIQDFKILQSEVFKGGILELEMSNKPNLKWGIVNK</sequence>
<dbReference type="InterPro" id="IPR050883">
    <property type="entry name" value="PNGase"/>
</dbReference>
<feature type="domain" description="Glycosyl hydrolase family 92" evidence="4">
    <location>
        <begin position="573"/>
        <end position="1049"/>
    </location>
</feature>
<evidence type="ECO:0000259" key="6">
    <source>
        <dbReference type="Pfam" id="PF17678"/>
    </source>
</evidence>
<dbReference type="AlphaFoldDB" id="A0A2D1U773"/>
<reference evidence="7 8" key="1">
    <citation type="submission" date="2017-10" db="EMBL/GenBank/DDBJ databases">
        <title>Whole genome of Pedobacter ginsengisoli T01R-27 isolated from tomato rhizosphere.</title>
        <authorList>
            <person name="Weon H.-Y."/>
            <person name="Lee S.A."/>
            <person name="Sang M.K."/>
            <person name="Song J."/>
        </authorList>
    </citation>
    <scope>NUCLEOTIDE SEQUENCE [LARGE SCALE GENOMIC DNA]</scope>
    <source>
        <strain evidence="7 8">T01R-27</strain>
    </source>
</reference>
<evidence type="ECO:0000313" key="8">
    <source>
        <dbReference type="Proteomes" id="UP000223749"/>
    </source>
</evidence>
<dbReference type="PANTHER" id="PTHR12143">
    <property type="entry name" value="PEPTIDE N-GLYCANASE PNGASE -RELATED"/>
    <property type="match status" value="1"/>
</dbReference>
<dbReference type="KEGG" id="pgs:CPT03_13600"/>
<dbReference type="Pfam" id="PF14683">
    <property type="entry name" value="CBM-like"/>
    <property type="match status" value="1"/>
</dbReference>
<evidence type="ECO:0000256" key="2">
    <source>
        <dbReference type="ARBA" id="ARBA00011245"/>
    </source>
</evidence>
<dbReference type="InterPro" id="IPR041371">
    <property type="entry name" value="GH92_N"/>
</dbReference>
<dbReference type="EMBL" id="CP024091">
    <property type="protein sequence ID" value="ATP57432.1"/>
    <property type="molecule type" value="Genomic_DNA"/>
</dbReference>
<dbReference type="NCBIfam" id="TIGR01180">
    <property type="entry name" value="aman2_put"/>
    <property type="match status" value="1"/>
</dbReference>
<dbReference type="Gene3D" id="1.20.1610.10">
    <property type="entry name" value="alpha-1,2-mannosidases domains"/>
    <property type="match status" value="1"/>
</dbReference>
<dbReference type="SUPFAM" id="SSF49785">
    <property type="entry name" value="Galactose-binding domain-like"/>
    <property type="match status" value="1"/>
</dbReference>
<dbReference type="FunFam" id="3.30.2080.10:FF:000001">
    <property type="entry name" value="Alpha-1,2-mannosidase subfamily"/>
    <property type="match status" value="1"/>
</dbReference>
<keyword evidence="8" id="KW-1185">Reference proteome</keyword>
<evidence type="ECO:0008006" key="9">
    <source>
        <dbReference type="Google" id="ProtNLM"/>
    </source>
</evidence>